<evidence type="ECO:0000313" key="3">
    <source>
        <dbReference type="Proteomes" id="UP000008784"/>
    </source>
</evidence>
<evidence type="ECO:0000313" key="2">
    <source>
        <dbReference type="EMBL" id="EGX47266.1"/>
    </source>
</evidence>
<dbReference type="HOGENOM" id="CLU_1927095_0_0_1"/>
<feature type="region of interest" description="Disordered" evidence="1">
    <location>
        <begin position="94"/>
        <end position="114"/>
    </location>
</feature>
<accession>G1XHV8</accession>
<dbReference type="InParanoid" id="G1XHV8"/>
<dbReference type="GeneID" id="22895047"/>
<evidence type="ECO:0000256" key="1">
    <source>
        <dbReference type="SAM" id="MobiDB-lite"/>
    </source>
</evidence>
<reference evidence="2 3" key="1">
    <citation type="journal article" date="2011" name="PLoS Pathog.">
        <title>Genomic and proteomic analyses of the fungus Arthrobotrys oligospora provide insights into nematode-trap formation.</title>
        <authorList>
            <person name="Yang J."/>
            <person name="Wang L."/>
            <person name="Ji X."/>
            <person name="Feng Y."/>
            <person name="Li X."/>
            <person name="Zou C."/>
            <person name="Xu J."/>
            <person name="Ren Y."/>
            <person name="Mi Q."/>
            <person name="Wu J."/>
            <person name="Liu S."/>
            <person name="Liu Y."/>
            <person name="Huang X."/>
            <person name="Wang H."/>
            <person name="Niu X."/>
            <person name="Li J."/>
            <person name="Liang L."/>
            <person name="Luo Y."/>
            <person name="Ji K."/>
            <person name="Zhou W."/>
            <person name="Yu Z."/>
            <person name="Li G."/>
            <person name="Liu Y."/>
            <person name="Li L."/>
            <person name="Qiao M."/>
            <person name="Feng L."/>
            <person name="Zhang K.-Q."/>
        </authorList>
    </citation>
    <scope>NUCLEOTIDE SEQUENCE [LARGE SCALE GENOMIC DNA]</scope>
    <source>
        <strain evidence="3">ATCC 24927 / CBS 115.81 / DSM 1491</strain>
    </source>
</reference>
<dbReference type="EMBL" id="ADOT01000163">
    <property type="protein sequence ID" value="EGX47266.1"/>
    <property type="molecule type" value="Genomic_DNA"/>
</dbReference>
<dbReference type="RefSeq" id="XP_011124070.1">
    <property type="nucleotide sequence ID" value="XM_011125768.1"/>
</dbReference>
<comment type="caution">
    <text evidence="2">The sequence shown here is derived from an EMBL/GenBank/DDBJ whole genome shotgun (WGS) entry which is preliminary data.</text>
</comment>
<dbReference type="Proteomes" id="UP000008784">
    <property type="component" value="Unassembled WGS sequence"/>
</dbReference>
<sequence>MHGYGFIYTAIFDSDSQRRLWLNLYHPYTTWYQSIRPYLCKETFLSYDDGEDSKNVNTIVASIKYNGETVGDPFNIVDDSSYLQFTAKLKMEVQKEEERETERNTGREGEEWGEFVGDGVPKLIVDIHETK</sequence>
<gene>
    <name evidence="2" type="ORF">AOL_s00091g10</name>
</gene>
<protein>
    <submittedName>
        <fullName evidence="2">Uncharacterized protein</fullName>
    </submittedName>
</protein>
<keyword evidence="3" id="KW-1185">Reference proteome</keyword>
<name>G1XHV8_ARTOA</name>
<proteinExistence type="predicted"/>
<dbReference type="AlphaFoldDB" id="G1XHV8"/>
<feature type="compositionally biased region" description="Basic and acidic residues" evidence="1">
    <location>
        <begin position="94"/>
        <end position="110"/>
    </location>
</feature>
<organism evidence="2 3">
    <name type="scientific">Arthrobotrys oligospora (strain ATCC 24927 / CBS 115.81 / DSM 1491)</name>
    <name type="common">Nematode-trapping fungus</name>
    <name type="synonym">Didymozoophaga oligospora</name>
    <dbReference type="NCBI Taxonomy" id="756982"/>
    <lineage>
        <taxon>Eukaryota</taxon>
        <taxon>Fungi</taxon>
        <taxon>Dikarya</taxon>
        <taxon>Ascomycota</taxon>
        <taxon>Pezizomycotina</taxon>
        <taxon>Orbiliomycetes</taxon>
        <taxon>Orbiliales</taxon>
        <taxon>Orbiliaceae</taxon>
        <taxon>Orbilia</taxon>
        <taxon>Orbilia oligospora</taxon>
    </lineage>
</organism>